<proteinExistence type="predicted"/>
<organism evidence="2 3">
    <name type="scientific">Muriicola marianensis</name>
    <dbReference type="NCBI Taxonomy" id="1324801"/>
    <lineage>
        <taxon>Bacteria</taxon>
        <taxon>Pseudomonadati</taxon>
        <taxon>Bacteroidota</taxon>
        <taxon>Flavobacteriia</taxon>
        <taxon>Flavobacteriales</taxon>
        <taxon>Flavobacteriaceae</taxon>
        <taxon>Muriicola</taxon>
    </lineage>
</organism>
<dbReference type="InterPro" id="IPR007110">
    <property type="entry name" value="Ig-like_dom"/>
</dbReference>
<reference evidence="3" key="1">
    <citation type="journal article" date="2019" name="Int. J. Syst. Evol. Microbiol.">
        <title>The Global Catalogue of Microorganisms (GCM) 10K type strain sequencing project: providing services to taxonomists for standard genome sequencing and annotation.</title>
        <authorList>
            <consortium name="The Broad Institute Genomics Platform"/>
            <consortium name="The Broad Institute Genome Sequencing Center for Infectious Disease"/>
            <person name="Wu L."/>
            <person name="Ma J."/>
        </authorList>
    </citation>
    <scope>NUCLEOTIDE SEQUENCE [LARGE SCALE GENOMIC DNA]</scope>
    <source>
        <strain evidence="3">CGMCC 1.12606</strain>
    </source>
</reference>
<accession>A0ABQ1QZ23</accession>
<dbReference type="SUPFAM" id="SSF48726">
    <property type="entry name" value="Immunoglobulin"/>
    <property type="match status" value="2"/>
</dbReference>
<name>A0ABQ1QZ23_9FLAO</name>
<dbReference type="InterPro" id="IPR013783">
    <property type="entry name" value="Ig-like_fold"/>
</dbReference>
<evidence type="ECO:0000259" key="1">
    <source>
        <dbReference type="PROSITE" id="PS50835"/>
    </source>
</evidence>
<gene>
    <name evidence="2" type="ORF">GCM10011361_15990</name>
</gene>
<evidence type="ECO:0000313" key="3">
    <source>
        <dbReference type="Proteomes" id="UP000625780"/>
    </source>
</evidence>
<dbReference type="Pfam" id="PF13585">
    <property type="entry name" value="CHU_C"/>
    <property type="match status" value="1"/>
</dbReference>
<comment type="caution">
    <text evidence="2">The sequence shown here is derived from an EMBL/GenBank/DDBJ whole genome shotgun (WGS) entry which is preliminary data.</text>
</comment>
<dbReference type="EMBL" id="BMFH01000001">
    <property type="protein sequence ID" value="GGD50156.1"/>
    <property type="molecule type" value="Genomic_DNA"/>
</dbReference>
<feature type="domain" description="Ig-like" evidence="1">
    <location>
        <begin position="342"/>
        <end position="476"/>
    </location>
</feature>
<dbReference type="Proteomes" id="UP000625780">
    <property type="component" value="Unassembled WGS sequence"/>
</dbReference>
<dbReference type="Gene3D" id="2.60.40.10">
    <property type="entry name" value="Immunoglobulins"/>
    <property type="match status" value="2"/>
</dbReference>
<keyword evidence="3" id="KW-1185">Reference proteome</keyword>
<dbReference type="InterPro" id="IPR036179">
    <property type="entry name" value="Ig-like_dom_sf"/>
</dbReference>
<evidence type="ECO:0000313" key="2">
    <source>
        <dbReference type="EMBL" id="GGD50156.1"/>
    </source>
</evidence>
<protein>
    <recommendedName>
        <fullName evidence="1">Ig-like domain-containing protein</fullName>
    </recommendedName>
</protein>
<dbReference type="PROSITE" id="PS50835">
    <property type="entry name" value="IG_LIKE"/>
    <property type="match status" value="1"/>
</dbReference>
<sequence length="683" mass="73062">MVNTDNEFILELSDADGNFGSPVELARDGSKNLVFDFYMQFQVPADTRGENYRLRVRSTSPAVTGPASDPYPMYYISVNTGLTIRPQGQADFGDGTAQVCDGNSITLEVYGLANADSYTYNWYRSGTLLAEKSESITVSTSGMYNVEIDYGACSGSGNTLSNLIDVTAGSSLGIAINPPAKTDLCSGETVDLEANINNPSLTYTWYKDGAVIPSSNNYIYTVDASSPGFEGEYQVEIFGPGACVERSAGVTITNAGDFTVTRDNAASVVLLPGQNTTLSVSTDASSPTYQWYRDGSPVAGATSPSLVVSDTETGTYFARVTLSGGACTSTSVDSETTEVVTPDSFELIVDYATSYTACESTSVALEVVTINALDSGGNRTDVTSSVINDFSYQWKKDGVDVGGANSSLISLTDASENGAYTLDGTISSYASTSNSLTVQLLVNETLTISSTGTVTCGPSEPITISTTTDLTSETFSWFRNNSDMGVSTPELSVTEAGTYQLVLMRNGCPLSSNEIVITPLDENLITLDPGENIVFPQGSSRTVTASGGSSYRWLDSNNNEMSTGSSMTFTSEGQFVLIAEVGNCQVIRNISVSYLDTFRVPNVITVNGDGVNDQWIIPNSYSNKSDVNVIIYNEKGEEVLNEFSYQNNWPSSSVNFPRQNMVFFYKIRNGGEVLKQGTITVIR</sequence>